<feature type="region of interest" description="Disordered" evidence="7">
    <location>
        <begin position="326"/>
        <end position="347"/>
    </location>
</feature>
<feature type="compositionally biased region" description="Polar residues" evidence="7">
    <location>
        <begin position="337"/>
        <end position="347"/>
    </location>
</feature>
<dbReference type="EMBL" id="JN573102">
    <property type="protein sequence ID" value="AEX97055.1"/>
    <property type="molecule type" value="mRNA"/>
</dbReference>
<dbReference type="InterPro" id="IPR037185">
    <property type="entry name" value="EmrE-like"/>
</dbReference>
<reference evidence="9" key="1">
    <citation type="submission" date="2011-08" db="EMBL/GenBank/DDBJ databases">
        <title>Use of a highthroughput binary library method for generation of transgenic Arabidopsis thaliana plants expressing diesel tree (Copaifera officinalis) cDNAs.</title>
        <authorList>
            <person name="Zwenger S.R."/>
            <person name="Hoffmann E."/>
            <person name="Basu C."/>
        </authorList>
    </citation>
    <scope>NUCLEOTIDE SEQUENCE</scope>
    <source>
        <tissue evidence="9">Stem and leaves</tissue>
    </source>
</reference>
<proteinExistence type="evidence at transcript level"/>
<evidence type="ECO:0000256" key="1">
    <source>
        <dbReference type="ARBA" id="ARBA00004141"/>
    </source>
</evidence>
<evidence type="ECO:0000256" key="4">
    <source>
        <dbReference type="ARBA" id="ARBA00022989"/>
    </source>
</evidence>
<feature type="transmembrane region" description="Helical" evidence="6">
    <location>
        <begin position="268"/>
        <end position="287"/>
    </location>
</feature>
<feature type="transmembrane region" description="Helical" evidence="6">
    <location>
        <begin position="203"/>
        <end position="224"/>
    </location>
</feature>
<feature type="transmembrane region" description="Helical" evidence="6">
    <location>
        <begin position="69"/>
        <end position="93"/>
    </location>
</feature>
<feature type="transmembrane region" description="Helical" evidence="6">
    <location>
        <begin position="171"/>
        <end position="191"/>
    </location>
</feature>
<evidence type="ECO:0000256" key="5">
    <source>
        <dbReference type="ARBA" id="ARBA00023136"/>
    </source>
</evidence>
<keyword evidence="3 6" id="KW-0812">Transmembrane</keyword>
<feature type="domain" description="EamA" evidence="8">
    <location>
        <begin position="173"/>
        <end position="311"/>
    </location>
</feature>
<dbReference type="PANTHER" id="PTHR31218">
    <property type="entry name" value="WAT1-RELATED PROTEIN"/>
    <property type="match status" value="1"/>
</dbReference>
<evidence type="ECO:0000256" key="6">
    <source>
        <dbReference type="RuleBase" id="RU363077"/>
    </source>
</evidence>
<evidence type="ECO:0000259" key="8">
    <source>
        <dbReference type="Pfam" id="PF00892"/>
    </source>
</evidence>
<evidence type="ECO:0000313" key="9">
    <source>
        <dbReference type="EMBL" id="AEX97055.1"/>
    </source>
</evidence>
<feature type="transmembrane region" description="Helical" evidence="6">
    <location>
        <begin position="293"/>
        <end position="311"/>
    </location>
</feature>
<evidence type="ECO:0000256" key="2">
    <source>
        <dbReference type="ARBA" id="ARBA00007635"/>
    </source>
</evidence>
<feature type="transmembrane region" description="Helical" evidence="6">
    <location>
        <begin position="133"/>
        <end position="151"/>
    </location>
</feature>
<accession>H2D7G7</accession>
<feature type="transmembrane region" description="Helical" evidence="6">
    <location>
        <begin position="239"/>
        <end position="256"/>
    </location>
</feature>
<feature type="transmembrane region" description="Helical" evidence="6">
    <location>
        <begin position="105"/>
        <end position="121"/>
    </location>
</feature>
<comment type="similarity">
    <text evidence="2 6">Belongs to the drug/metabolite transporter (DMT) superfamily. Plant drug/metabolite exporter (P-DME) (TC 2.A.7.4) family.</text>
</comment>
<organism evidence="9">
    <name type="scientific">Copaifera officinalis</name>
    <dbReference type="NCBI Taxonomy" id="327148"/>
    <lineage>
        <taxon>Eukaryota</taxon>
        <taxon>Viridiplantae</taxon>
        <taxon>Streptophyta</taxon>
        <taxon>Embryophyta</taxon>
        <taxon>Tracheophyta</taxon>
        <taxon>Spermatophyta</taxon>
        <taxon>Magnoliopsida</taxon>
        <taxon>eudicotyledons</taxon>
        <taxon>Gunneridae</taxon>
        <taxon>Pentapetalae</taxon>
        <taxon>rosids</taxon>
        <taxon>fabids</taxon>
        <taxon>Fabales</taxon>
        <taxon>Fabaceae</taxon>
        <taxon>Detarioideae</taxon>
        <taxon>Detarieae</taxon>
        <taxon>Copaifera</taxon>
    </lineage>
</organism>
<dbReference type="Pfam" id="PF00892">
    <property type="entry name" value="EamA"/>
    <property type="match status" value="1"/>
</dbReference>
<name>H2D7G7_9FABA</name>
<dbReference type="GO" id="GO:0022857">
    <property type="term" value="F:transmembrane transporter activity"/>
    <property type="evidence" value="ECO:0007669"/>
    <property type="project" value="InterPro"/>
</dbReference>
<evidence type="ECO:0000256" key="7">
    <source>
        <dbReference type="SAM" id="MobiDB-lite"/>
    </source>
</evidence>
<dbReference type="InterPro" id="IPR030184">
    <property type="entry name" value="WAT1-related"/>
</dbReference>
<feature type="transmembrane region" description="Helical" evidence="6">
    <location>
        <begin position="35"/>
        <end position="57"/>
    </location>
</feature>
<keyword evidence="4 6" id="KW-1133">Transmembrane helix</keyword>
<comment type="subcellular location">
    <subcellularLocation>
        <location evidence="1 6">Membrane</location>
        <topology evidence="1 6">Multi-pass membrane protein</topology>
    </subcellularLocation>
</comment>
<dbReference type="SUPFAM" id="SSF103481">
    <property type="entry name" value="Multidrug resistance efflux transporter EmrE"/>
    <property type="match status" value="1"/>
</dbReference>
<evidence type="ECO:0000256" key="3">
    <source>
        <dbReference type="ARBA" id="ARBA00022692"/>
    </source>
</evidence>
<dbReference type="InterPro" id="IPR000620">
    <property type="entry name" value="EamA_dom"/>
</dbReference>
<dbReference type="AlphaFoldDB" id="H2D7G7"/>
<protein>
    <recommendedName>
        <fullName evidence="6">WAT1-related protein</fullName>
    </recommendedName>
</protein>
<dbReference type="GO" id="GO:0016020">
    <property type="term" value="C:membrane"/>
    <property type="evidence" value="ECO:0007669"/>
    <property type="project" value="UniProtKB-SubCell"/>
</dbReference>
<sequence length="347" mass="37241">MQGVGVTSVMVAVQFAEVGVNTMIKSANTNGMSNFVYVVYSNFLALCILVPSSLLYHRKKAAPPLTVSIVCRMFLVGFFASSAQTLMYTGIGYSSPTLSCSQVDLIPAFTFLIAVVSRMENLNPKLKGSQAKMVGTVVSITGALIVTLYKGLPLTGAYQLHETLRSPKSNWLLGGLLLAVASLGNSFVLVIQTWIIKEYPTELVVTTISCGFAVIVSTIIAVIAEKNPKAWSLHLDMELLAIIFCAIFVVSIRSVVQTWACRKKGPLYVAMFNPLGMVIAVGMGFIFLGDALYLGSIIGAGVIAVGFYAVLWGKAQEEKMLDEKNGMGSLHSSSSSTPLLQNKNIDV</sequence>
<keyword evidence="5 6" id="KW-0472">Membrane</keyword>